<organism evidence="1 2">
    <name type="scientific">Dermacentor silvarum</name>
    <name type="common">Tick</name>
    <dbReference type="NCBI Taxonomy" id="543639"/>
    <lineage>
        <taxon>Eukaryota</taxon>
        <taxon>Metazoa</taxon>
        <taxon>Ecdysozoa</taxon>
        <taxon>Arthropoda</taxon>
        <taxon>Chelicerata</taxon>
        <taxon>Arachnida</taxon>
        <taxon>Acari</taxon>
        <taxon>Parasitiformes</taxon>
        <taxon>Ixodida</taxon>
        <taxon>Ixodoidea</taxon>
        <taxon>Ixodidae</taxon>
        <taxon>Rhipicephalinae</taxon>
        <taxon>Dermacentor</taxon>
    </lineage>
</organism>
<protein>
    <submittedName>
        <fullName evidence="1">Uncharacterized protein</fullName>
    </submittedName>
</protein>
<dbReference type="EMBL" id="CM023477">
    <property type="protein sequence ID" value="KAH7937918.1"/>
    <property type="molecule type" value="Genomic_DNA"/>
</dbReference>
<evidence type="ECO:0000313" key="1">
    <source>
        <dbReference type="EMBL" id="KAH7937918.1"/>
    </source>
</evidence>
<keyword evidence="2" id="KW-1185">Reference proteome</keyword>
<comment type="caution">
    <text evidence="1">The sequence shown here is derived from an EMBL/GenBank/DDBJ whole genome shotgun (WGS) entry which is preliminary data.</text>
</comment>
<gene>
    <name evidence="1" type="ORF">HPB49_017585</name>
</gene>
<sequence>MDRQQYISDYSEHLTNRLKASVLLLHDGVFSKSCTGTVTNNGTACLACRYTRKGFQARRCRVKMQMPVKRNLQNLLKFSRQRTKRLLSRVCTLQQHILRMQAKNSRITEEVFKTKIESLPPKQKQAAHHIFAAAKRKGIKGMVYSKEWMLECIIMKMKGPKLYEHMRKQQILVLPSKATLRKYTKEYRTGFGFSRKVFSVLKEKTSSMDVFKRHGGLLVDEMKLSENLSVRPSGHIDGFVDLGTFTPDSDKHAVCDHGMVIVFVPFVGSWTQIIAVFATHSNVKGNLLAKIMTEALILAEQAGLFVDFITSDGAAWNRRMWTLMGIQATPTFTKSKVQDPVDPSRSLHFVSDFPHLVKCLRNGLLKSSFNTPAGEVSIRLVREALKLDGSNVTLQAMPGIRSCHTNANNFEKMRVNYAFQLFGDTVLNGLRLYKTELEASWGSLEPVLTFFGMIRDLIEIMTSRFPAKALRPGSVAEDQLLSFLAYLTEWELHAGGQGGFLSTSTAVGLRVTVSSVLSILDYLSKHVGYKYIMTSKLSQDPVENLFGIARQSSGCNSHPTPQQFLITVSCLSFYGLAKSVSNGNAEPGVLTSLLKPDGAGPKDKGVPPPTSRSAVRCAAIGSARDQQGTLLRARRRAQREEGSSHRDTLEFGREESWVRRGFMSVIGAFILELARRRKQIAGLTDLYSVAGLDKAHAWRGIAVCEG</sequence>
<accession>A0ACB8CAE2</accession>
<reference evidence="1" key="1">
    <citation type="submission" date="2020-05" db="EMBL/GenBank/DDBJ databases">
        <title>Large-scale comparative analyses of tick genomes elucidate their genetic diversity and vector capacities.</title>
        <authorList>
            <person name="Jia N."/>
            <person name="Wang J."/>
            <person name="Shi W."/>
            <person name="Du L."/>
            <person name="Sun Y."/>
            <person name="Zhan W."/>
            <person name="Jiang J."/>
            <person name="Wang Q."/>
            <person name="Zhang B."/>
            <person name="Ji P."/>
            <person name="Sakyi L.B."/>
            <person name="Cui X."/>
            <person name="Yuan T."/>
            <person name="Jiang B."/>
            <person name="Yang W."/>
            <person name="Lam T.T.-Y."/>
            <person name="Chang Q."/>
            <person name="Ding S."/>
            <person name="Wang X."/>
            <person name="Zhu J."/>
            <person name="Ruan X."/>
            <person name="Zhao L."/>
            <person name="Wei J."/>
            <person name="Que T."/>
            <person name="Du C."/>
            <person name="Cheng J."/>
            <person name="Dai P."/>
            <person name="Han X."/>
            <person name="Huang E."/>
            <person name="Gao Y."/>
            <person name="Liu J."/>
            <person name="Shao H."/>
            <person name="Ye R."/>
            <person name="Li L."/>
            <person name="Wei W."/>
            <person name="Wang X."/>
            <person name="Wang C."/>
            <person name="Yang T."/>
            <person name="Huo Q."/>
            <person name="Li W."/>
            <person name="Guo W."/>
            <person name="Chen H."/>
            <person name="Zhou L."/>
            <person name="Ni X."/>
            <person name="Tian J."/>
            <person name="Zhou Y."/>
            <person name="Sheng Y."/>
            <person name="Liu T."/>
            <person name="Pan Y."/>
            <person name="Xia L."/>
            <person name="Li J."/>
            <person name="Zhao F."/>
            <person name="Cao W."/>
        </authorList>
    </citation>
    <scope>NUCLEOTIDE SEQUENCE</scope>
    <source>
        <strain evidence="1">Dsil-2018</strain>
    </source>
</reference>
<dbReference type="Proteomes" id="UP000821865">
    <property type="component" value="Chromosome 8"/>
</dbReference>
<proteinExistence type="predicted"/>
<name>A0ACB8CAE2_DERSI</name>
<evidence type="ECO:0000313" key="2">
    <source>
        <dbReference type="Proteomes" id="UP000821865"/>
    </source>
</evidence>